<proteinExistence type="predicted"/>
<organism evidence="3 5">
    <name type="scientific">Legionella gratiana</name>
    <dbReference type="NCBI Taxonomy" id="45066"/>
    <lineage>
        <taxon>Bacteria</taxon>
        <taxon>Pseudomonadati</taxon>
        <taxon>Pseudomonadota</taxon>
        <taxon>Gammaproteobacteria</taxon>
        <taxon>Legionellales</taxon>
        <taxon>Legionellaceae</taxon>
        <taxon>Legionella</taxon>
    </lineage>
</organism>
<evidence type="ECO:0000313" key="2">
    <source>
        <dbReference type="EMBL" id="KTD06084.1"/>
    </source>
</evidence>
<dbReference type="Proteomes" id="UP000054691">
    <property type="component" value="Unassembled WGS sequence"/>
</dbReference>
<feature type="compositionally biased region" description="Acidic residues" evidence="1">
    <location>
        <begin position="7"/>
        <end position="26"/>
    </location>
</feature>
<dbReference type="OrthoDB" id="5640586at2"/>
<dbReference type="Proteomes" id="UP000254476">
    <property type="component" value="Unassembled WGS sequence"/>
</dbReference>
<reference evidence="2 4" key="1">
    <citation type="submission" date="2015-11" db="EMBL/GenBank/DDBJ databases">
        <title>Genomic analysis of 38 Legionella species identifies large and diverse effector repertoires.</title>
        <authorList>
            <person name="Burstein D."/>
            <person name="Amaro F."/>
            <person name="Zusman T."/>
            <person name="Lifshitz Z."/>
            <person name="Cohen O."/>
            <person name="Gilbert J.A."/>
            <person name="Pupko T."/>
            <person name="Shuman H.A."/>
            <person name="Segal G."/>
        </authorList>
    </citation>
    <scope>NUCLEOTIDE SEQUENCE [LARGE SCALE GENOMIC DNA]</scope>
    <source>
        <strain evidence="2 4">Lyon 8420412</strain>
    </source>
</reference>
<dbReference type="RefSeq" id="WP_058499956.1">
    <property type="nucleotide sequence ID" value="NZ_CAAAHW010000002.1"/>
</dbReference>
<gene>
    <name evidence="2" type="ORF">Lgra_2861</name>
    <name evidence="3" type="ORF">NCTC12388_00818</name>
</gene>
<dbReference type="AlphaFoldDB" id="A0A378J5S7"/>
<evidence type="ECO:0000313" key="4">
    <source>
        <dbReference type="Proteomes" id="UP000054691"/>
    </source>
</evidence>
<feature type="region of interest" description="Disordered" evidence="1">
    <location>
        <begin position="1"/>
        <end position="45"/>
    </location>
</feature>
<evidence type="ECO:0000256" key="1">
    <source>
        <dbReference type="SAM" id="MobiDB-lite"/>
    </source>
</evidence>
<evidence type="ECO:0000313" key="5">
    <source>
        <dbReference type="Proteomes" id="UP000254476"/>
    </source>
</evidence>
<name>A0A378J5S7_9GAMM</name>
<accession>A0A378J5S7</accession>
<evidence type="ECO:0000313" key="3">
    <source>
        <dbReference type="EMBL" id="STX42809.1"/>
    </source>
</evidence>
<keyword evidence="4" id="KW-1185">Reference proteome</keyword>
<dbReference type="EMBL" id="LNYE01000029">
    <property type="protein sequence ID" value="KTD06084.1"/>
    <property type="molecule type" value="Genomic_DNA"/>
</dbReference>
<reference evidence="3 5" key="2">
    <citation type="submission" date="2018-06" db="EMBL/GenBank/DDBJ databases">
        <authorList>
            <consortium name="Pathogen Informatics"/>
            <person name="Doyle S."/>
        </authorList>
    </citation>
    <scope>NUCLEOTIDE SEQUENCE [LARGE SCALE GENOMIC DNA]</scope>
    <source>
        <strain evidence="3 5">NCTC12388</strain>
    </source>
</reference>
<dbReference type="EMBL" id="UGOB01000001">
    <property type="protein sequence ID" value="STX42809.1"/>
    <property type="molecule type" value="Genomic_DNA"/>
</dbReference>
<sequence>MSRSKDEDQDEFESEFEGMTDDEIQEIVDAMEQSNAEKESPSSKGDPLLLITLPLSIIKNYIFPRDDLSSKTFNCPLRKKLHEKCTESSEFHKNTIIPVNVYLDEKAVPLHQEAYDAIAEDMDTPPLWKSDVSTTSKLSSYWQKKMDNQMSIAQAFEKCGESEGAKLHTTMASFYGKNKSFTNSLYTKYNPADYFPDSKEEFGNF</sequence>
<protein>
    <submittedName>
        <fullName evidence="3">Uncharacterized protein</fullName>
    </submittedName>
</protein>